<dbReference type="OrthoDB" id="10565251at2759"/>
<feature type="compositionally biased region" description="Low complexity" evidence="1">
    <location>
        <begin position="22"/>
        <end position="33"/>
    </location>
</feature>
<reference evidence="3" key="1">
    <citation type="submission" date="2019-12" db="EMBL/GenBank/DDBJ databases">
        <title>Genome sequencing and annotation of Brassica cretica.</title>
        <authorList>
            <person name="Studholme D.J."/>
            <person name="Sarris P.F."/>
        </authorList>
    </citation>
    <scope>NUCLEOTIDE SEQUENCE</scope>
    <source>
        <strain evidence="2">PFS-001/15</strain>
        <strain evidence="3">PFS-102/07</strain>
        <tissue evidence="3">Leaf</tissue>
    </source>
</reference>
<evidence type="ECO:0000256" key="1">
    <source>
        <dbReference type="SAM" id="MobiDB-lite"/>
    </source>
</evidence>
<organism evidence="3">
    <name type="scientific">Brassica cretica</name>
    <name type="common">Mustard</name>
    <dbReference type="NCBI Taxonomy" id="69181"/>
    <lineage>
        <taxon>Eukaryota</taxon>
        <taxon>Viridiplantae</taxon>
        <taxon>Streptophyta</taxon>
        <taxon>Embryophyta</taxon>
        <taxon>Tracheophyta</taxon>
        <taxon>Spermatophyta</taxon>
        <taxon>Magnoliopsida</taxon>
        <taxon>eudicotyledons</taxon>
        <taxon>Gunneridae</taxon>
        <taxon>Pentapetalae</taxon>
        <taxon>rosids</taxon>
        <taxon>malvids</taxon>
        <taxon>Brassicales</taxon>
        <taxon>Brassicaceae</taxon>
        <taxon>Brassiceae</taxon>
        <taxon>Brassica</taxon>
    </lineage>
</organism>
<feature type="region of interest" description="Disordered" evidence="1">
    <location>
        <begin position="22"/>
        <end position="46"/>
    </location>
</feature>
<name>A0A3N6QJ04_BRACR</name>
<gene>
    <name evidence="2" type="ORF">F2Q68_00005072</name>
    <name evidence="3" type="ORF">F2Q70_00011994</name>
</gene>
<accession>A0A3N6QJ04</accession>
<protein>
    <submittedName>
        <fullName evidence="3">Uncharacterized protein</fullName>
    </submittedName>
</protein>
<dbReference type="EMBL" id="QGKY02000089">
    <property type="protein sequence ID" value="KAF2611604.1"/>
    <property type="molecule type" value="Genomic_DNA"/>
</dbReference>
<evidence type="ECO:0000313" key="2">
    <source>
        <dbReference type="EMBL" id="KAF2580790.1"/>
    </source>
</evidence>
<comment type="caution">
    <text evidence="3">The sequence shown here is derived from an EMBL/GenBank/DDBJ whole genome shotgun (WGS) entry which is preliminary data.</text>
</comment>
<sequence>MSGSKGEKALAEYKRALEVMSAKKAAPKKAAPSENDDEVSPSSSSDPAMVLANLNTKVFPLTPVILPEGDSSASIQLIQGNLLPMFHFGERMGDHASLKAVLAELTLQLHEEKDHVLSKEKEIKALKLKVRNQDEAGALAAADNVSLREVLEQREEEV</sequence>
<evidence type="ECO:0000313" key="3">
    <source>
        <dbReference type="EMBL" id="KAF2611604.1"/>
    </source>
</evidence>
<dbReference type="AlphaFoldDB" id="A0A3N6QJ04"/>
<proteinExistence type="predicted"/>
<dbReference type="Proteomes" id="UP000712281">
    <property type="component" value="Unassembled WGS sequence"/>
</dbReference>
<dbReference type="EMBL" id="QGKW02001660">
    <property type="protein sequence ID" value="KAF2580790.1"/>
    <property type="molecule type" value="Genomic_DNA"/>
</dbReference>